<dbReference type="InterPro" id="IPR058317">
    <property type="entry name" value="DUF8004"/>
</dbReference>
<organism evidence="3 4">
    <name type="scientific">Clathrospora elynae</name>
    <dbReference type="NCBI Taxonomy" id="706981"/>
    <lineage>
        <taxon>Eukaryota</taxon>
        <taxon>Fungi</taxon>
        <taxon>Dikarya</taxon>
        <taxon>Ascomycota</taxon>
        <taxon>Pezizomycotina</taxon>
        <taxon>Dothideomycetes</taxon>
        <taxon>Pleosporomycetidae</taxon>
        <taxon>Pleosporales</taxon>
        <taxon>Diademaceae</taxon>
        <taxon>Clathrospora</taxon>
    </lineage>
</organism>
<feature type="domain" description="DUF8004" evidence="2">
    <location>
        <begin position="272"/>
        <end position="363"/>
    </location>
</feature>
<dbReference type="EMBL" id="ML976038">
    <property type="protein sequence ID" value="KAF1942182.1"/>
    <property type="molecule type" value="Genomic_DNA"/>
</dbReference>
<feature type="region of interest" description="Disordered" evidence="1">
    <location>
        <begin position="183"/>
        <end position="206"/>
    </location>
</feature>
<feature type="compositionally biased region" description="Low complexity" evidence="1">
    <location>
        <begin position="40"/>
        <end position="51"/>
    </location>
</feature>
<dbReference type="Proteomes" id="UP000800038">
    <property type="component" value="Unassembled WGS sequence"/>
</dbReference>
<evidence type="ECO:0000256" key="1">
    <source>
        <dbReference type="SAM" id="MobiDB-lite"/>
    </source>
</evidence>
<dbReference type="Pfam" id="PF26013">
    <property type="entry name" value="DUF8004"/>
    <property type="match status" value="1"/>
</dbReference>
<keyword evidence="4" id="KW-1185">Reference proteome</keyword>
<feature type="region of interest" description="Disordered" evidence="1">
    <location>
        <begin position="698"/>
        <end position="758"/>
    </location>
</feature>
<dbReference type="PANTHER" id="PTHR39601">
    <property type="entry name" value="CHORIOGENIN HMINOR"/>
    <property type="match status" value="1"/>
</dbReference>
<dbReference type="AlphaFoldDB" id="A0A6A5SR77"/>
<feature type="compositionally biased region" description="Polar residues" evidence="1">
    <location>
        <begin position="738"/>
        <end position="758"/>
    </location>
</feature>
<proteinExistence type="predicted"/>
<name>A0A6A5SR77_9PLEO</name>
<evidence type="ECO:0000313" key="3">
    <source>
        <dbReference type="EMBL" id="KAF1942182.1"/>
    </source>
</evidence>
<evidence type="ECO:0000259" key="2">
    <source>
        <dbReference type="Pfam" id="PF26013"/>
    </source>
</evidence>
<gene>
    <name evidence="3" type="ORF">EJ02DRAFT_181254</name>
</gene>
<evidence type="ECO:0000313" key="4">
    <source>
        <dbReference type="Proteomes" id="UP000800038"/>
    </source>
</evidence>
<reference evidence="3" key="1">
    <citation type="journal article" date="2020" name="Stud. Mycol.">
        <title>101 Dothideomycetes genomes: a test case for predicting lifestyles and emergence of pathogens.</title>
        <authorList>
            <person name="Haridas S."/>
            <person name="Albert R."/>
            <person name="Binder M."/>
            <person name="Bloem J."/>
            <person name="Labutti K."/>
            <person name="Salamov A."/>
            <person name="Andreopoulos B."/>
            <person name="Baker S."/>
            <person name="Barry K."/>
            <person name="Bills G."/>
            <person name="Bluhm B."/>
            <person name="Cannon C."/>
            <person name="Castanera R."/>
            <person name="Culley D."/>
            <person name="Daum C."/>
            <person name="Ezra D."/>
            <person name="Gonzalez J."/>
            <person name="Henrissat B."/>
            <person name="Kuo A."/>
            <person name="Liang C."/>
            <person name="Lipzen A."/>
            <person name="Lutzoni F."/>
            <person name="Magnuson J."/>
            <person name="Mondo S."/>
            <person name="Nolan M."/>
            <person name="Ohm R."/>
            <person name="Pangilinan J."/>
            <person name="Park H.-J."/>
            <person name="Ramirez L."/>
            <person name="Alfaro M."/>
            <person name="Sun H."/>
            <person name="Tritt A."/>
            <person name="Yoshinaga Y."/>
            <person name="Zwiers L.-H."/>
            <person name="Turgeon B."/>
            <person name="Goodwin S."/>
            <person name="Spatafora J."/>
            <person name="Crous P."/>
            <person name="Grigoriev I."/>
        </authorList>
    </citation>
    <scope>NUCLEOTIDE SEQUENCE</scope>
    <source>
        <strain evidence="3">CBS 161.51</strain>
    </source>
</reference>
<feature type="region of interest" description="Disordered" evidence="1">
    <location>
        <begin position="1"/>
        <end position="53"/>
    </location>
</feature>
<dbReference type="PANTHER" id="PTHR39601:SF1">
    <property type="entry name" value="CHORIOGENIN HMINOR"/>
    <property type="match status" value="1"/>
</dbReference>
<dbReference type="OrthoDB" id="4114825at2759"/>
<protein>
    <recommendedName>
        <fullName evidence="2">DUF8004 domain-containing protein</fullName>
    </recommendedName>
</protein>
<sequence length="1035" mass="115171">MASEMKLPESSGVRCNIHQPPIPSRSSSVSRNHPTGNPRSLSQPLSAASLSGVPLPQPIVTSTTARHSFCDNDPHSSITLKDDTKRVCIYPARARRPSASCTVTIRNAMHPQIQRWSGLTRTVSDWDHGLRRDPELWYEDGDCYVHLHAKGVSRRGPSFRIPFRVLRQKKCNAMLSQYDAQLSSAPGSSSQQLRRMPSSLTNANREPSTAELFIPAPEETSRDDAFRWHITTRNFFAFLLGKPLVGEHMGQAFVDLQERLHIFRPTHNNNHKEFLDYAENQGYRDLSECTDYALASLFYAEHYKLRDVWIDAFAHCVGMNDSLVLSPEFAMTSRLTKALITRARLNVDFHLSQVSTALSKFLEDDLSPTYLGLTDGARSHLNRTRRFLHSFYTEKFGYWPPPRGTTFPKALYKSMYYDFRSLYEYLVDNESTNDISSQKPASGGICVLQNVGIFDKRHNFKPQPHPLPLLPIKASSPKRTGSQRALRQLTLGSQNNKTHQLHTMSALAVAANTFDKEVTSSKIVQAYIHFEKAMKASQREETIPAIDARKVNWLLIYGTLQYLVSALRAPEEVRDTESPEYPLCYAAEQTSSRTSSRETTPLATPSINVPQAIDDYLAESQSNPYAIQPDCHREDYFTPQTQSRRSSVEVPAPLKISQSLRQSSVRSFIERSLSTRSSRRNSLSLKPTQHCAIIVQGYGDGLHEPPTSSRLQQNARPVSSTYSELSLLPDGAGPGTSWLRSQTPSAPHSRQISTGSTFARSRTPLLDSLQLDCGHDPLSVVGVGETPTRSDSTSSIASSVFSEGASEASSKSSAWEKHPEPTKISAAEDSGLLGGLVSVGAPVATSRTMSLATIPVPQSQIHMSIRLPSPQEGFDFGFNNAQRELTHAVHESIDVEYMGGATPLSPTLRNSSDLQPIFTAVEARSLIPDERPHLPPRSISVASAPNSIPELSKKRLGSWTSLSSIPPSGYWQRYKPTLTQQKSEPTTDLLEDATPPPILRQRIAFKTPTLQATRPGNEEDRGVKMERRMSNLWLR</sequence>
<feature type="compositionally biased region" description="Polar residues" evidence="1">
    <location>
        <begin position="706"/>
        <end position="724"/>
    </location>
</feature>
<accession>A0A6A5SR77</accession>